<dbReference type="PANTHER" id="PTHR21342:SF1">
    <property type="entry name" value="PHOSPHOPANTETHEINE ADENYLYLTRANSFERASE"/>
    <property type="match status" value="1"/>
</dbReference>
<feature type="binding site" evidence="9">
    <location>
        <begin position="8"/>
        <end position="9"/>
    </location>
    <ligand>
        <name>ATP</name>
        <dbReference type="ChEBI" id="CHEBI:30616"/>
    </ligand>
</feature>
<dbReference type="CDD" id="cd02163">
    <property type="entry name" value="PPAT"/>
    <property type="match status" value="1"/>
</dbReference>
<comment type="subunit">
    <text evidence="9">Homohexamer.</text>
</comment>
<evidence type="ECO:0000256" key="4">
    <source>
        <dbReference type="ARBA" id="ARBA00022741"/>
    </source>
</evidence>
<dbReference type="GO" id="GO:0004595">
    <property type="term" value="F:pantetheine-phosphate adenylyltransferase activity"/>
    <property type="evidence" value="ECO:0007669"/>
    <property type="project" value="UniProtKB-UniRule"/>
</dbReference>
<dbReference type="NCBIfam" id="TIGR01510">
    <property type="entry name" value="coaD_prev_kdtB"/>
    <property type="match status" value="1"/>
</dbReference>
<evidence type="ECO:0000256" key="5">
    <source>
        <dbReference type="ARBA" id="ARBA00022840"/>
    </source>
</evidence>
<feature type="binding site" evidence="9">
    <location>
        <position position="40"/>
    </location>
    <ligand>
        <name>substrate</name>
    </ligand>
</feature>
<dbReference type="EMBL" id="LGSS01000005">
    <property type="protein sequence ID" value="KNF08762.1"/>
    <property type="molecule type" value="Genomic_DNA"/>
</dbReference>
<dbReference type="PATRIC" id="fig|1503.3.peg.2593"/>
<dbReference type="AlphaFoldDB" id="A0A0L0WBF2"/>
<feature type="binding site" evidence="9">
    <location>
        <begin position="122"/>
        <end position="128"/>
    </location>
    <ligand>
        <name>ATP</name>
        <dbReference type="ChEBI" id="CHEBI:30616"/>
    </ligand>
</feature>
<dbReference type="GO" id="GO:0005737">
    <property type="term" value="C:cytoplasm"/>
    <property type="evidence" value="ECO:0007669"/>
    <property type="project" value="UniProtKB-SubCell"/>
</dbReference>
<protein>
    <recommendedName>
        <fullName evidence="9">Phosphopantetheine adenylyltransferase</fullName>
        <ecNumber evidence="9">2.7.7.3</ecNumber>
    </recommendedName>
    <alternativeName>
        <fullName evidence="9">Dephospho-CoA pyrophosphorylase</fullName>
    </alternativeName>
    <alternativeName>
        <fullName evidence="9">Pantetheine-phosphate adenylyltransferase</fullName>
        <shortName evidence="9">PPAT</shortName>
    </alternativeName>
</protein>
<comment type="pathway">
    <text evidence="9">Cofactor biosynthesis; coenzyme A biosynthesis; CoA from (R)-pantothenate: step 4/5.</text>
</comment>
<comment type="caution">
    <text evidence="11">The sequence shown here is derived from an EMBL/GenBank/DDBJ whole genome shotgun (WGS) entry which is preliminary data.</text>
</comment>
<feature type="binding site" evidence="9">
    <location>
        <position position="16"/>
    </location>
    <ligand>
        <name>ATP</name>
        <dbReference type="ChEBI" id="CHEBI:30616"/>
    </ligand>
</feature>
<evidence type="ECO:0000256" key="3">
    <source>
        <dbReference type="ARBA" id="ARBA00022695"/>
    </source>
</evidence>
<dbReference type="NCBIfam" id="TIGR00125">
    <property type="entry name" value="cyt_tran_rel"/>
    <property type="match status" value="1"/>
</dbReference>
<comment type="similarity">
    <text evidence="9">Belongs to the bacterial CoaD family.</text>
</comment>
<evidence type="ECO:0000259" key="10">
    <source>
        <dbReference type="Pfam" id="PF01467"/>
    </source>
</evidence>
<dbReference type="UniPathway" id="UPA00241">
    <property type="reaction ID" value="UER00355"/>
</dbReference>
<dbReference type="PRINTS" id="PR01020">
    <property type="entry name" value="LPSBIOSNTHSS"/>
</dbReference>
<organism evidence="11 12">
    <name type="scientific">Gottschalkia purinilytica</name>
    <name type="common">Clostridium purinilyticum</name>
    <dbReference type="NCBI Taxonomy" id="1503"/>
    <lineage>
        <taxon>Bacteria</taxon>
        <taxon>Bacillati</taxon>
        <taxon>Bacillota</taxon>
        <taxon>Tissierellia</taxon>
        <taxon>Tissierellales</taxon>
        <taxon>Gottschalkiaceae</taxon>
        <taxon>Gottschalkia</taxon>
    </lineage>
</organism>
<evidence type="ECO:0000256" key="8">
    <source>
        <dbReference type="ARBA" id="ARBA00029346"/>
    </source>
</evidence>
<evidence type="ECO:0000256" key="2">
    <source>
        <dbReference type="ARBA" id="ARBA00022679"/>
    </source>
</evidence>
<gene>
    <name evidence="9 11" type="primary">coaD</name>
    <name evidence="11" type="ORF">CLPU_5c00690</name>
</gene>
<keyword evidence="5 9" id="KW-0067">ATP-binding</keyword>
<dbReference type="InterPro" id="IPR001980">
    <property type="entry name" value="PPAT"/>
</dbReference>
<reference evidence="12" key="1">
    <citation type="submission" date="2015-07" db="EMBL/GenBank/DDBJ databases">
        <title>Draft genome sequence of the purine-degrading Gottschalkia purinilyticum DSM 1384 (formerly Clostridium purinilyticum).</title>
        <authorList>
            <person name="Poehlein A."/>
            <person name="Schiel-Bengelsdorf B."/>
            <person name="Bengelsdorf F.R."/>
            <person name="Daniel R."/>
            <person name="Duerre P."/>
        </authorList>
    </citation>
    <scope>NUCLEOTIDE SEQUENCE [LARGE SCALE GENOMIC DNA]</scope>
    <source>
        <strain evidence="12">DSM 1384</strain>
    </source>
</reference>
<keyword evidence="6 9" id="KW-0460">Magnesium</keyword>
<keyword evidence="1 9" id="KW-0963">Cytoplasm</keyword>
<evidence type="ECO:0000256" key="6">
    <source>
        <dbReference type="ARBA" id="ARBA00022842"/>
    </source>
</evidence>
<feature type="site" description="Transition state stabilizer" evidence="9">
    <location>
        <position position="16"/>
    </location>
</feature>
<evidence type="ECO:0000313" key="11">
    <source>
        <dbReference type="EMBL" id="KNF08762.1"/>
    </source>
</evidence>
<feature type="binding site" evidence="9">
    <location>
        <position position="86"/>
    </location>
    <ligand>
        <name>substrate</name>
    </ligand>
</feature>
<dbReference type="InterPro" id="IPR014729">
    <property type="entry name" value="Rossmann-like_a/b/a_fold"/>
</dbReference>
<accession>A0A0L0WBF2</accession>
<keyword evidence="2 9" id="KW-0808">Transferase</keyword>
<feature type="binding site" evidence="9">
    <location>
        <position position="8"/>
    </location>
    <ligand>
        <name>substrate</name>
    </ligand>
</feature>
<evidence type="ECO:0000256" key="1">
    <source>
        <dbReference type="ARBA" id="ARBA00022490"/>
    </source>
</evidence>
<keyword evidence="3 9" id="KW-0548">Nucleotidyltransferase</keyword>
<name>A0A0L0WBF2_GOTPU</name>
<evidence type="ECO:0000256" key="9">
    <source>
        <dbReference type="HAMAP-Rule" id="MF_00151"/>
    </source>
</evidence>
<dbReference type="SUPFAM" id="SSF52374">
    <property type="entry name" value="Nucleotidylyl transferase"/>
    <property type="match status" value="1"/>
</dbReference>
<proteinExistence type="inferred from homology"/>
<feature type="binding site" evidence="9">
    <location>
        <position position="72"/>
    </location>
    <ligand>
        <name>substrate</name>
    </ligand>
</feature>
<evidence type="ECO:0000256" key="7">
    <source>
        <dbReference type="ARBA" id="ARBA00022993"/>
    </source>
</evidence>
<dbReference type="GO" id="GO:0005524">
    <property type="term" value="F:ATP binding"/>
    <property type="evidence" value="ECO:0007669"/>
    <property type="project" value="UniProtKB-KW"/>
</dbReference>
<keyword evidence="4 9" id="KW-0547">Nucleotide-binding</keyword>
<comment type="function">
    <text evidence="9">Reversibly transfers an adenylyl group from ATP to 4'-phosphopantetheine, yielding dephospho-CoA (dPCoA) and pyrophosphate.</text>
</comment>
<sequence>MIALYPGTFDPVTNGHLDIIERCSKKFEKVIVAVLNNTSKKTVFSVQERSDLIKEVTKDYENVEVDTFSGLLIDYVKKRDVGVIVRGLRAVSDFEYEMQMALTNKSLYDKAETFFLISSSQYSFLSSSVVREVARFKGDVSSLVPSAVQIAIEKKFKEGQDNNGCF</sequence>
<feature type="binding site" evidence="9">
    <location>
        <begin position="87"/>
        <end position="89"/>
    </location>
    <ligand>
        <name>ATP</name>
        <dbReference type="ChEBI" id="CHEBI:30616"/>
    </ligand>
</feature>
<dbReference type="RefSeq" id="WP_050354863.1">
    <property type="nucleotide sequence ID" value="NZ_LGSS01000005.1"/>
</dbReference>
<dbReference type="HAMAP" id="MF_00151">
    <property type="entry name" value="PPAT_bact"/>
    <property type="match status" value="1"/>
</dbReference>
<comment type="subcellular location">
    <subcellularLocation>
        <location evidence="9">Cytoplasm</location>
    </subcellularLocation>
</comment>
<evidence type="ECO:0000313" key="12">
    <source>
        <dbReference type="Proteomes" id="UP000037267"/>
    </source>
</evidence>
<dbReference type="OrthoDB" id="9806661at2"/>
<dbReference type="Proteomes" id="UP000037267">
    <property type="component" value="Unassembled WGS sequence"/>
</dbReference>
<dbReference type="EC" id="2.7.7.3" evidence="9"/>
<dbReference type="GO" id="GO:0015937">
    <property type="term" value="P:coenzyme A biosynthetic process"/>
    <property type="evidence" value="ECO:0007669"/>
    <property type="project" value="UniProtKB-UniRule"/>
</dbReference>
<dbReference type="Pfam" id="PF01467">
    <property type="entry name" value="CTP_transf_like"/>
    <property type="match status" value="1"/>
</dbReference>
<dbReference type="STRING" id="1503.CLPU_5c00690"/>
<dbReference type="InterPro" id="IPR004821">
    <property type="entry name" value="Cyt_trans-like"/>
</dbReference>
<comment type="catalytic activity">
    <reaction evidence="8 9">
        <text>(R)-4'-phosphopantetheine + ATP + H(+) = 3'-dephospho-CoA + diphosphate</text>
        <dbReference type="Rhea" id="RHEA:19801"/>
        <dbReference type="ChEBI" id="CHEBI:15378"/>
        <dbReference type="ChEBI" id="CHEBI:30616"/>
        <dbReference type="ChEBI" id="CHEBI:33019"/>
        <dbReference type="ChEBI" id="CHEBI:57328"/>
        <dbReference type="ChEBI" id="CHEBI:61723"/>
        <dbReference type="EC" id="2.7.7.3"/>
    </reaction>
</comment>
<feature type="binding site" evidence="9">
    <location>
        <position position="97"/>
    </location>
    <ligand>
        <name>ATP</name>
        <dbReference type="ChEBI" id="CHEBI:30616"/>
    </ligand>
</feature>
<dbReference type="PANTHER" id="PTHR21342">
    <property type="entry name" value="PHOSPHOPANTETHEINE ADENYLYLTRANSFERASE"/>
    <property type="match status" value="1"/>
</dbReference>
<keyword evidence="12" id="KW-1185">Reference proteome</keyword>
<keyword evidence="7 9" id="KW-0173">Coenzyme A biosynthesis</keyword>
<dbReference type="Gene3D" id="3.40.50.620">
    <property type="entry name" value="HUPs"/>
    <property type="match status" value="1"/>
</dbReference>
<comment type="cofactor">
    <cofactor evidence="9">
        <name>Mg(2+)</name>
        <dbReference type="ChEBI" id="CHEBI:18420"/>
    </cofactor>
</comment>
<feature type="domain" description="Cytidyltransferase-like" evidence="10">
    <location>
        <begin position="4"/>
        <end position="132"/>
    </location>
</feature>